<reference evidence="7 8" key="1">
    <citation type="submission" date="2024-04" db="EMBL/GenBank/DDBJ databases">
        <title>Tritrichomonas musculus Genome.</title>
        <authorList>
            <person name="Alves-Ferreira E."/>
            <person name="Grigg M."/>
            <person name="Lorenzi H."/>
            <person name="Galac M."/>
        </authorList>
    </citation>
    <scope>NUCLEOTIDE SEQUENCE [LARGE SCALE GENOMIC DNA]</scope>
    <source>
        <strain evidence="7 8">EAF2021</strain>
    </source>
</reference>
<dbReference type="PANTHER" id="PTHR30178">
    <property type="entry name" value="INNER MEMBRANE PROTEIN YAAH"/>
    <property type="match status" value="1"/>
</dbReference>
<protein>
    <recommendedName>
        <fullName evidence="9">GPR1/FUN34/yaaH family protein</fullName>
    </recommendedName>
</protein>
<evidence type="ECO:0000256" key="6">
    <source>
        <dbReference type="SAM" id="Phobius"/>
    </source>
</evidence>
<sequence>MIIGMGLCFGGIAQFTAGIFENKKGHTFSGSAFVSYGAFWISFVIILVRPNIFGCEAADSKALSVFLLFWGIFTGFVFVGTLIHGHITLKLIFFTLALTFLFLSIGEFAKSHVVTTIGELRNWSLLWSSCCIYRMCRNY</sequence>
<comment type="similarity">
    <text evidence="2">Belongs to the acetate uptake transporter (AceTr) (TC 2.A.96) family.</text>
</comment>
<keyword evidence="4 6" id="KW-1133">Transmembrane helix</keyword>
<feature type="transmembrane region" description="Helical" evidence="6">
    <location>
        <begin position="65"/>
        <end position="85"/>
    </location>
</feature>
<organism evidence="7 8">
    <name type="scientific">Tritrichomonas musculus</name>
    <dbReference type="NCBI Taxonomy" id="1915356"/>
    <lineage>
        <taxon>Eukaryota</taxon>
        <taxon>Metamonada</taxon>
        <taxon>Parabasalia</taxon>
        <taxon>Tritrichomonadida</taxon>
        <taxon>Tritrichomonadidae</taxon>
        <taxon>Tritrichomonas</taxon>
    </lineage>
</organism>
<dbReference type="InterPro" id="IPR047623">
    <property type="entry name" value="SatP"/>
</dbReference>
<evidence type="ECO:0000256" key="5">
    <source>
        <dbReference type="ARBA" id="ARBA00023136"/>
    </source>
</evidence>
<dbReference type="InterPro" id="IPR000791">
    <property type="entry name" value="Gpr1/Fun34/SatP-like"/>
</dbReference>
<evidence type="ECO:0000256" key="4">
    <source>
        <dbReference type="ARBA" id="ARBA00022989"/>
    </source>
</evidence>
<evidence type="ECO:0000256" key="2">
    <source>
        <dbReference type="ARBA" id="ARBA00005587"/>
    </source>
</evidence>
<evidence type="ECO:0000313" key="7">
    <source>
        <dbReference type="EMBL" id="KAK8841944.1"/>
    </source>
</evidence>
<keyword evidence="3 6" id="KW-0812">Transmembrane</keyword>
<evidence type="ECO:0000256" key="3">
    <source>
        <dbReference type="ARBA" id="ARBA00022692"/>
    </source>
</evidence>
<comment type="caution">
    <text evidence="7">The sequence shown here is derived from an EMBL/GenBank/DDBJ whole genome shotgun (WGS) entry which is preliminary data.</text>
</comment>
<dbReference type="Proteomes" id="UP001470230">
    <property type="component" value="Unassembled WGS sequence"/>
</dbReference>
<keyword evidence="8" id="KW-1185">Reference proteome</keyword>
<dbReference type="NCBIfam" id="NF038013">
    <property type="entry name" value="AceTr_1"/>
    <property type="match status" value="1"/>
</dbReference>
<feature type="transmembrane region" description="Helical" evidence="6">
    <location>
        <begin position="33"/>
        <end position="53"/>
    </location>
</feature>
<evidence type="ECO:0000256" key="1">
    <source>
        <dbReference type="ARBA" id="ARBA00004141"/>
    </source>
</evidence>
<dbReference type="PANTHER" id="PTHR30178:SF3">
    <property type="entry name" value="SUCCINATE-ACETATE_PROTON SYMPORTER SATP"/>
    <property type="match status" value="1"/>
</dbReference>
<proteinExistence type="inferred from homology"/>
<feature type="transmembrane region" description="Helical" evidence="6">
    <location>
        <begin position="91"/>
        <end position="109"/>
    </location>
</feature>
<keyword evidence="5 6" id="KW-0472">Membrane</keyword>
<name>A0ABR2H6V2_9EUKA</name>
<dbReference type="Pfam" id="PF01184">
    <property type="entry name" value="Gpr1_Fun34_YaaH"/>
    <property type="match status" value="1"/>
</dbReference>
<evidence type="ECO:0008006" key="9">
    <source>
        <dbReference type="Google" id="ProtNLM"/>
    </source>
</evidence>
<evidence type="ECO:0000313" key="8">
    <source>
        <dbReference type="Proteomes" id="UP001470230"/>
    </source>
</evidence>
<gene>
    <name evidence="7" type="ORF">M9Y10_026898</name>
</gene>
<accession>A0ABR2H6V2</accession>
<dbReference type="EMBL" id="JAPFFF010000040">
    <property type="protein sequence ID" value="KAK8841944.1"/>
    <property type="molecule type" value="Genomic_DNA"/>
</dbReference>
<comment type="subcellular location">
    <subcellularLocation>
        <location evidence="1">Membrane</location>
        <topology evidence="1">Multi-pass membrane protein</topology>
    </subcellularLocation>
</comment>